<accession>A0A815YAD7</accession>
<organism evidence="2 3">
    <name type="scientific">Adineta ricciae</name>
    <name type="common">Rotifer</name>
    <dbReference type="NCBI Taxonomy" id="249248"/>
    <lineage>
        <taxon>Eukaryota</taxon>
        <taxon>Metazoa</taxon>
        <taxon>Spiralia</taxon>
        <taxon>Gnathifera</taxon>
        <taxon>Rotifera</taxon>
        <taxon>Eurotatoria</taxon>
        <taxon>Bdelloidea</taxon>
        <taxon>Adinetida</taxon>
        <taxon>Adinetidae</taxon>
        <taxon>Adineta</taxon>
    </lineage>
</organism>
<dbReference type="EMBL" id="CAJNOR010005556">
    <property type="protein sequence ID" value="CAF1567589.1"/>
    <property type="molecule type" value="Genomic_DNA"/>
</dbReference>
<proteinExistence type="predicted"/>
<dbReference type="EMBL" id="CAJNOJ010001967">
    <property type="protein sequence ID" value="CAF1556355.1"/>
    <property type="molecule type" value="Genomic_DNA"/>
</dbReference>
<evidence type="ECO:0000313" key="1">
    <source>
        <dbReference type="EMBL" id="CAF1556355.1"/>
    </source>
</evidence>
<gene>
    <name evidence="1" type="ORF">EDS130_LOCUS46326</name>
    <name evidence="2" type="ORF">XAT740_LOCUS44162</name>
</gene>
<dbReference type="OrthoDB" id="10528912at2759"/>
<reference evidence="2" key="1">
    <citation type="submission" date="2021-02" db="EMBL/GenBank/DDBJ databases">
        <authorList>
            <person name="Nowell W R."/>
        </authorList>
    </citation>
    <scope>NUCLEOTIDE SEQUENCE</scope>
</reference>
<dbReference type="Proteomes" id="UP000663852">
    <property type="component" value="Unassembled WGS sequence"/>
</dbReference>
<dbReference type="Proteomes" id="UP000663828">
    <property type="component" value="Unassembled WGS sequence"/>
</dbReference>
<evidence type="ECO:0000313" key="3">
    <source>
        <dbReference type="Proteomes" id="UP000663828"/>
    </source>
</evidence>
<name>A0A815YAD7_ADIRI</name>
<protein>
    <submittedName>
        <fullName evidence="2">Uncharacterized protein</fullName>
    </submittedName>
</protein>
<dbReference type="AlphaFoldDB" id="A0A815YAD7"/>
<evidence type="ECO:0000313" key="2">
    <source>
        <dbReference type="EMBL" id="CAF1567589.1"/>
    </source>
</evidence>
<sequence length="160" mass="18023">MWQLIATLCQTAINTTLNTVEQFANFPLIDSILLSEELLKVKIQATLDQLSQISSATFIRPLTLVHRIIQTNELITSLSTNYIAITEEFGLNDVIYDDDMLTYSGIFGIRYVLDETRTICTCKNNGSCPIPAKLYLYDMYEKYGLYDLNTINANATISGT</sequence>
<keyword evidence="3" id="KW-1185">Reference proteome</keyword>
<comment type="caution">
    <text evidence="2">The sequence shown here is derived from an EMBL/GenBank/DDBJ whole genome shotgun (WGS) entry which is preliminary data.</text>
</comment>